<feature type="modified residue" description="N6-carboxylysine" evidence="6">
    <location>
        <position position="215"/>
    </location>
</feature>
<feature type="binding site" evidence="6">
    <location>
        <position position="136"/>
    </location>
    <ligand>
        <name>Ni(2+)</name>
        <dbReference type="ChEBI" id="CHEBI:49786"/>
        <label>1</label>
    </ligand>
</feature>
<evidence type="ECO:0000256" key="8">
    <source>
        <dbReference type="RuleBase" id="RU004158"/>
    </source>
</evidence>
<comment type="caution">
    <text evidence="10">The sequence shown here is derived from an EMBL/GenBank/DDBJ whole genome shotgun (WGS) entry which is preliminary data.</text>
</comment>
<comment type="subcellular location">
    <subcellularLocation>
        <location evidence="6 7">Cytoplasm</location>
    </subcellularLocation>
</comment>
<dbReference type="SUPFAM" id="SSF51556">
    <property type="entry name" value="Metallo-dependent hydrolases"/>
    <property type="match status" value="1"/>
</dbReference>
<evidence type="ECO:0000256" key="2">
    <source>
        <dbReference type="ARBA" id="ARBA00022596"/>
    </source>
</evidence>
<feature type="active site" description="Proton donor" evidence="6 7">
    <location>
        <position position="316"/>
    </location>
</feature>
<protein>
    <recommendedName>
        <fullName evidence="6">Urease subunit alpha</fullName>
        <ecNumber evidence="6">3.5.1.5</ecNumber>
    </recommendedName>
    <alternativeName>
        <fullName evidence="6">Urea amidohydrolase subunit alpha</fullName>
    </alternativeName>
</protein>
<name>A0ABP8W6U8_9PSEU</name>
<dbReference type="PRINTS" id="PR01752">
    <property type="entry name" value="UREASE"/>
</dbReference>
<feature type="binding site" evidence="6">
    <location>
        <position position="138"/>
    </location>
    <ligand>
        <name>Ni(2+)</name>
        <dbReference type="ChEBI" id="CHEBI:49786"/>
        <label>1</label>
    </ligand>
</feature>
<comment type="catalytic activity">
    <reaction evidence="5 6">
        <text>urea + 2 H2O + H(+) = hydrogencarbonate + 2 NH4(+)</text>
        <dbReference type="Rhea" id="RHEA:20557"/>
        <dbReference type="ChEBI" id="CHEBI:15377"/>
        <dbReference type="ChEBI" id="CHEBI:15378"/>
        <dbReference type="ChEBI" id="CHEBI:16199"/>
        <dbReference type="ChEBI" id="CHEBI:17544"/>
        <dbReference type="ChEBI" id="CHEBI:28938"/>
        <dbReference type="EC" id="3.5.1.5"/>
    </reaction>
</comment>
<dbReference type="InterPro" id="IPR050112">
    <property type="entry name" value="Urease_alpha_subunit"/>
</dbReference>
<keyword evidence="2 6" id="KW-0533">Nickel</keyword>
<dbReference type="EMBL" id="BAABIC010000003">
    <property type="protein sequence ID" value="GAA4680304.1"/>
    <property type="molecule type" value="Genomic_DNA"/>
</dbReference>
<feature type="domain" description="Urease" evidence="9">
    <location>
        <begin position="131"/>
        <end position="557"/>
    </location>
</feature>
<dbReference type="Proteomes" id="UP001500325">
    <property type="component" value="Unassembled WGS sequence"/>
</dbReference>
<dbReference type="Gene3D" id="3.20.20.140">
    <property type="entry name" value="Metal-dependent hydrolases"/>
    <property type="match status" value="1"/>
</dbReference>
<feature type="binding site" evidence="6">
    <location>
        <position position="244"/>
    </location>
    <ligand>
        <name>Ni(2+)</name>
        <dbReference type="ChEBI" id="CHEBI:49786"/>
        <label>2</label>
    </ligand>
</feature>
<comment type="subunit">
    <text evidence="6">Heterotrimer of UreA (gamma), UreB (beta) and UreC (alpha) subunits. Three heterotrimers associate to form the active enzyme.</text>
</comment>
<dbReference type="Pfam" id="PF01979">
    <property type="entry name" value="Amidohydro_1"/>
    <property type="match status" value="1"/>
</dbReference>
<evidence type="ECO:0000259" key="9">
    <source>
        <dbReference type="PROSITE" id="PS51368"/>
    </source>
</evidence>
<organism evidence="10 11">
    <name type="scientific">Pseudonocardia yuanmonensis</name>
    <dbReference type="NCBI Taxonomy" id="1095914"/>
    <lineage>
        <taxon>Bacteria</taxon>
        <taxon>Bacillati</taxon>
        <taxon>Actinomycetota</taxon>
        <taxon>Actinomycetes</taxon>
        <taxon>Pseudonocardiales</taxon>
        <taxon>Pseudonocardiaceae</taxon>
        <taxon>Pseudonocardia</taxon>
    </lineage>
</organism>
<dbReference type="PANTHER" id="PTHR43440">
    <property type="entry name" value="UREASE"/>
    <property type="match status" value="1"/>
</dbReference>
<keyword evidence="3 6" id="KW-0479">Metal-binding</keyword>
<feature type="binding site" description="via carbamate group" evidence="6">
    <location>
        <position position="215"/>
    </location>
    <ligand>
        <name>Ni(2+)</name>
        <dbReference type="ChEBI" id="CHEBI:49786"/>
        <label>2</label>
    </ligand>
</feature>
<dbReference type="RefSeq" id="WP_345378892.1">
    <property type="nucleotide sequence ID" value="NZ_BAABIC010000003.1"/>
</dbReference>
<dbReference type="NCBIfam" id="NF009686">
    <property type="entry name" value="PRK13207.1"/>
    <property type="match status" value="1"/>
</dbReference>
<dbReference type="HAMAP" id="MF_01953">
    <property type="entry name" value="Urease_alpha"/>
    <property type="match status" value="1"/>
</dbReference>
<evidence type="ECO:0000313" key="11">
    <source>
        <dbReference type="Proteomes" id="UP001500325"/>
    </source>
</evidence>
<dbReference type="InterPro" id="IPR005848">
    <property type="entry name" value="Urease_asu"/>
</dbReference>
<dbReference type="SUPFAM" id="SSF51338">
    <property type="entry name" value="Composite domain of metallo-dependent hydrolases"/>
    <property type="match status" value="1"/>
</dbReference>
<gene>
    <name evidence="6 10" type="primary">ureC</name>
    <name evidence="10" type="ORF">GCM10023215_12110</name>
</gene>
<comment type="similarity">
    <text evidence="6 8">Belongs to the metallo-dependent hydrolases superfamily. Urease alpha subunit family.</text>
</comment>
<dbReference type="Pfam" id="PF00449">
    <property type="entry name" value="Urease_alpha"/>
    <property type="match status" value="1"/>
</dbReference>
<comment type="cofactor">
    <cofactor evidence="6">
        <name>Ni cation</name>
        <dbReference type="ChEBI" id="CHEBI:25516"/>
    </cofactor>
    <text evidence="6">Binds 2 nickel ions per subunit.</text>
</comment>
<evidence type="ECO:0000256" key="7">
    <source>
        <dbReference type="PROSITE-ProRule" id="PRU00700"/>
    </source>
</evidence>
<comment type="PTM">
    <text evidence="6">Carboxylation allows a single lysine to coordinate two nickel ions.</text>
</comment>
<evidence type="ECO:0000256" key="1">
    <source>
        <dbReference type="ARBA" id="ARBA00004897"/>
    </source>
</evidence>
<feature type="binding site" evidence="6">
    <location>
        <position position="270"/>
    </location>
    <ligand>
        <name>Ni(2+)</name>
        <dbReference type="ChEBI" id="CHEBI:49786"/>
        <label>2</label>
    </ligand>
</feature>
<comment type="pathway">
    <text evidence="1 6">Nitrogen metabolism; urea degradation; CO(2) and NH(3) from urea (urease route): step 1/1.</text>
</comment>
<evidence type="ECO:0000256" key="3">
    <source>
        <dbReference type="ARBA" id="ARBA00022723"/>
    </source>
</evidence>
<dbReference type="Gene3D" id="2.30.40.10">
    <property type="entry name" value="Urease, subunit C, domain 1"/>
    <property type="match status" value="1"/>
</dbReference>
<dbReference type="InterPro" id="IPR011612">
    <property type="entry name" value="Urease_alpha_N_dom"/>
</dbReference>
<feature type="binding site" description="via carbamate group" evidence="6">
    <location>
        <position position="215"/>
    </location>
    <ligand>
        <name>Ni(2+)</name>
        <dbReference type="ChEBI" id="CHEBI:49786"/>
        <label>1</label>
    </ligand>
</feature>
<keyword evidence="11" id="KW-1185">Reference proteome</keyword>
<keyword evidence="4 6" id="KW-0378">Hydrolase</keyword>
<dbReference type="EC" id="3.5.1.5" evidence="6"/>
<accession>A0ABP8W6U8</accession>
<dbReference type="InterPro" id="IPR032466">
    <property type="entry name" value="Metal_Hydrolase"/>
</dbReference>
<feature type="binding site" evidence="6">
    <location>
        <position position="356"/>
    </location>
    <ligand>
        <name>Ni(2+)</name>
        <dbReference type="ChEBI" id="CHEBI:49786"/>
        <label>1</label>
    </ligand>
</feature>
<proteinExistence type="inferred from homology"/>
<dbReference type="PANTHER" id="PTHR43440:SF1">
    <property type="entry name" value="UREASE"/>
    <property type="match status" value="1"/>
</dbReference>
<feature type="binding site" evidence="6 7">
    <location>
        <position position="217"/>
    </location>
    <ligand>
        <name>substrate</name>
    </ligand>
</feature>
<evidence type="ECO:0000313" key="10">
    <source>
        <dbReference type="EMBL" id="GAA4680304.1"/>
    </source>
</evidence>
<evidence type="ECO:0000256" key="5">
    <source>
        <dbReference type="ARBA" id="ARBA00047778"/>
    </source>
</evidence>
<evidence type="ECO:0000256" key="6">
    <source>
        <dbReference type="HAMAP-Rule" id="MF_01953"/>
    </source>
</evidence>
<reference evidence="11" key="1">
    <citation type="journal article" date="2019" name="Int. J. Syst. Evol. Microbiol.">
        <title>The Global Catalogue of Microorganisms (GCM) 10K type strain sequencing project: providing services to taxonomists for standard genome sequencing and annotation.</title>
        <authorList>
            <consortium name="The Broad Institute Genomics Platform"/>
            <consortium name="The Broad Institute Genome Sequencing Center for Infectious Disease"/>
            <person name="Wu L."/>
            <person name="Ma J."/>
        </authorList>
    </citation>
    <scope>NUCLEOTIDE SEQUENCE [LARGE SCALE GENOMIC DNA]</scope>
    <source>
        <strain evidence="11">JCM 18055</strain>
    </source>
</reference>
<evidence type="ECO:0000256" key="4">
    <source>
        <dbReference type="ARBA" id="ARBA00022801"/>
    </source>
</evidence>
<dbReference type="PROSITE" id="PS51368">
    <property type="entry name" value="UREASE_3"/>
    <property type="match status" value="1"/>
</dbReference>
<keyword evidence="6 7" id="KW-0963">Cytoplasm</keyword>
<dbReference type="InterPro" id="IPR011059">
    <property type="entry name" value="Metal-dep_hydrolase_composite"/>
</dbReference>
<dbReference type="InterPro" id="IPR017951">
    <property type="entry name" value="Urease_asu_c"/>
</dbReference>
<dbReference type="InterPro" id="IPR006680">
    <property type="entry name" value="Amidohydro-rel"/>
</dbReference>
<sequence length="557" mass="57939">MTTVERREYARLYGPTTGDRIRLADTDLWIEVEADDTEPGEELLGGCGKTARHGALVSSSADRASALDMIVLGVVLVDPLLGVRKTNIGIKDGRVVGVGRAGNPQVQAGVELEVDAHTAMITGEGLIATPGIVDSHVHLSNADLAPAALSAGVTTLVGMGMGGVWDVGANPRHNLHTLIEGWADVPINAAFLARGSSTSAALLDEAVASGAGGFKIHEDWGATPPVIDTCLGVAEGADLPVALHTDTLNESGYLADTLDAVAGRTVHAYHVEGGGGHPDLLTIVSQANVLTSSTTPTLPLTPSTVAELGPMTLTVHRGHADVPSDASIAASRIREHAISAENALHDSGAIAIVNSDALGMGRIGETARRTWQLAHVQATLAGETGPDVVNNARVLRYLAKLTHNPAVAHGLAGHVGSVRPGLLADLVLWNPAWFGAQPDLVLKSGFVAWGATGSGSGSTRLTQPRRMRPFYGGLGTAPARLAHVFVSEHADRASLPAGRVYSTIADSRGLTCGDMLHNTATPRVEVEPEPIPVRVDGREVPLHRSPTLPLTRLHHLG</sequence>